<dbReference type="Proteomes" id="UP000663854">
    <property type="component" value="Unassembled WGS sequence"/>
</dbReference>
<dbReference type="GO" id="GO:0008270">
    <property type="term" value="F:zinc ion binding"/>
    <property type="evidence" value="ECO:0007669"/>
    <property type="project" value="UniProtKB-KW"/>
</dbReference>
<dbReference type="EMBL" id="CAJNOH010001635">
    <property type="protein sequence ID" value="CAF1237181.1"/>
    <property type="molecule type" value="Genomic_DNA"/>
</dbReference>
<keyword evidence="2" id="KW-0862">Zinc</keyword>
<protein>
    <recommendedName>
        <fullName evidence="4">RING-type domain-containing protein</fullName>
    </recommendedName>
</protein>
<dbReference type="AlphaFoldDB" id="A0A815UDP0"/>
<keyword evidence="7" id="KW-1185">Reference proteome</keyword>
<dbReference type="InterPro" id="IPR013083">
    <property type="entry name" value="Znf_RING/FYVE/PHD"/>
</dbReference>
<name>A0A815UDP0_9BILA</name>
<keyword evidence="1 3" id="KW-0863">Zinc-finger</keyword>
<evidence type="ECO:0000313" key="6">
    <source>
        <dbReference type="EMBL" id="CAF1519345.1"/>
    </source>
</evidence>
<evidence type="ECO:0000256" key="1">
    <source>
        <dbReference type="ARBA" id="ARBA00022771"/>
    </source>
</evidence>
<dbReference type="EMBL" id="CAJNOL010002650">
    <property type="protein sequence ID" value="CAF1519345.1"/>
    <property type="molecule type" value="Genomic_DNA"/>
</dbReference>
<dbReference type="Gene3D" id="3.30.40.10">
    <property type="entry name" value="Zinc/RING finger domain, C3HC4 (zinc finger)"/>
    <property type="match status" value="1"/>
</dbReference>
<evidence type="ECO:0000256" key="2">
    <source>
        <dbReference type="ARBA" id="ARBA00022833"/>
    </source>
</evidence>
<evidence type="ECO:0000313" key="5">
    <source>
        <dbReference type="EMBL" id="CAF1237181.1"/>
    </source>
</evidence>
<sequence length="204" mass="23862">MNDEWSRCAICYEDYSLIHRPTTFICGHSTCIDHTFGHNRLRECPICRHPLNQQHEYNISYNLEEAARLYHITKNIIDFSTIKLPSVDIQTNHTSTIHCNENYACRLQTKLDHEVQNEETITRPTTILAFIAASVLKMKKREYTGKQYKKCGHYCFLITTPQCCACSDQRPHSENSRYEKYVDGHGIKHFGKRNEHYCPGCKQD</sequence>
<comment type="caution">
    <text evidence="6">The sequence shown here is derived from an EMBL/GenBank/DDBJ whole genome shotgun (WGS) entry which is preliminary data.</text>
</comment>
<dbReference type="SUPFAM" id="SSF57850">
    <property type="entry name" value="RING/U-box"/>
    <property type="match status" value="1"/>
</dbReference>
<dbReference type="Proteomes" id="UP000663870">
    <property type="component" value="Unassembled WGS sequence"/>
</dbReference>
<evidence type="ECO:0000256" key="3">
    <source>
        <dbReference type="PROSITE-ProRule" id="PRU00175"/>
    </source>
</evidence>
<keyword evidence="1 3" id="KW-0479">Metal-binding</keyword>
<dbReference type="PROSITE" id="PS50089">
    <property type="entry name" value="ZF_RING_2"/>
    <property type="match status" value="1"/>
</dbReference>
<reference evidence="6" key="1">
    <citation type="submission" date="2021-02" db="EMBL/GenBank/DDBJ databases">
        <authorList>
            <person name="Nowell W R."/>
        </authorList>
    </citation>
    <scope>NUCLEOTIDE SEQUENCE</scope>
</reference>
<organism evidence="6 7">
    <name type="scientific">Rotaria sordida</name>
    <dbReference type="NCBI Taxonomy" id="392033"/>
    <lineage>
        <taxon>Eukaryota</taxon>
        <taxon>Metazoa</taxon>
        <taxon>Spiralia</taxon>
        <taxon>Gnathifera</taxon>
        <taxon>Rotifera</taxon>
        <taxon>Eurotatoria</taxon>
        <taxon>Bdelloidea</taxon>
        <taxon>Philodinida</taxon>
        <taxon>Philodinidae</taxon>
        <taxon>Rotaria</taxon>
    </lineage>
</organism>
<evidence type="ECO:0000313" key="7">
    <source>
        <dbReference type="Proteomes" id="UP000663870"/>
    </source>
</evidence>
<gene>
    <name evidence="6" type="ORF">JXQ802_LOCUS41481</name>
    <name evidence="5" type="ORF">PYM288_LOCUS26686</name>
</gene>
<accession>A0A815UDP0</accession>
<dbReference type="InterPro" id="IPR001841">
    <property type="entry name" value="Znf_RING"/>
</dbReference>
<feature type="domain" description="RING-type" evidence="4">
    <location>
        <begin position="8"/>
        <end position="48"/>
    </location>
</feature>
<evidence type="ECO:0000259" key="4">
    <source>
        <dbReference type="PROSITE" id="PS50089"/>
    </source>
</evidence>
<proteinExistence type="predicted"/>